<gene>
    <name evidence="1" type="ORF">BCV70DRAFT_199456</name>
</gene>
<protein>
    <submittedName>
        <fullName evidence="1">Uncharacterized protein</fullName>
    </submittedName>
</protein>
<organism evidence="1 2">
    <name type="scientific">Testicularia cyperi</name>
    <dbReference type="NCBI Taxonomy" id="1882483"/>
    <lineage>
        <taxon>Eukaryota</taxon>
        <taxon>Fungi</taxon>
        <taxon>Dikarya</taxon>
        <taxon>Basidiomycota</taxon>
        <taxon>Ustilaginomycotina</taxon>
        <taxon>Ustilaginomycetes</taxon>
        <taxon>Ustilaginales</taxon>
        <taxon>Anthracoideaceae</taxon>
        <taxon>Testicularia</taxon>
    </lineage>
</organism>
<dbReference type="AlphaFoldDB" id="A0A317XTH7"/>
<dbReference type="EMBL" id="KZ819191">
    <property type="protein sequence ID" value="PWZ01093.1"/>
    <property type="molecule type" value="Genomic_DNA"/>
</dbReference>
<dbReference type="Proteomes" id="UP000246740">
    <property type="component" value="Unassembled WGS sequence"/>
</dbReference>
<evidence type="ECO:0000313" key="1">
    <source>
        <dbReference type="EMBL" id="PWZ01093.1"/>
    </source>
</evidence>
<sequence length="80" mass="8733">MTLAGRKPFVGGPAEVAQCWSWAAANSVSALTVTHGWMERKLPTGVTTRPYILARQPHGELCMRSSKNDKHDVDDASQLP</sequence>
<accession>A0A317XTH7</accession>
<evidence type="ECO:0000313" key="2">
    <source>
        <dbReference type="Proteomes" id="UP000246740"/>
    </source>
</evidence>
<keyword evidence="2" id="KW-1185">Reference proteome</keyword>
<dbReference type="InParanoid" id="A0A317XTH7"/>
<reference evidence="1 2" key="1">
    <citation type="journal article" date="2018" name="Mol. Biol. Evol.">
        <title>Broad Genomic Sampling Reveals a Smut Pathogenic Ancestry of the Fungal Clade Ustilaginomycotina.</title>
        <authorList>
            <person name="Kijpornyongpan T."/>
            <person name="Mondo S.J."/>
            <person name="Barry K."/>
            <person name="Sandor L."/>
            <person name="Lee J."/>
            <person name="Lipzen A."/>
            <person name="Pangilinan J."/>
            <person name="LaButti K."/>
            <person name="Hainaut M."/>
            <person name="Henrissat B."/>
            <person name="Grigoriev I.V."/>
            <person name="Spatafora J.W."/>
            <person name="Aime M.C."/>
        </authorList>
    </citation>
    <scope>NUCLEOTIDE SEQUENCE [LARGE SCALE GENOMIC DNA]</scope>
    <source>
        <strain evidence="1 2">MCA 3645</strain>
    </source>
</reference>
<proteinExistence type="predicted"/>
<name>A0A317XTH7_9BASI</name>